<name>A0A8I3ZYZ3_CALJA</name>
<dbReference type="Ensembl" id="ENSCJAT00000123680.1">
    <property type="protein sequence ID" value="ENSCJAP00000080963.1"/>
    <property type="gene ID" value="ENSCJAG00000074841.1"/>
</dbReference>
<accession>A0A8I3ZYZ3</accession>
<dbReference type="AlphaFoldDB" id="A0A8I3ZYZ3"/>
<proteinExistence type="predicted"/>
<reference evidence="1" key="2">
    <citation type="submission" date="2025-08" db="UniProtKB">
        <authorList>
            <consortium name="Ensembl"/>
        </authorList>
    </citation>
    <scope>IDENTIFICATION</scope>
</reference>
<reference evidence="1" key="3">
    <citation type="submission" date="2025-09" db="UniProtKB">
        <authorList>
            <consortium name="Ensembl"/>
        </authorList>
    </citation>
    <scope>IDENTIFICATION</scope>
</reference>
<dbReference type="PRINTS" id="PR02045">
    <property type="entry name" value="F138DOMAIN"/>
</dbReference>
<reference evidence="1 2" key="1">
    <citation type="submission" date="2009-03" db="EMBL/GenBank/DDBJ databases">
        <authorList>
            <person name="Warren W."/>
            <person name="Ye L."/>
            <person name="Minx P."/>
            <person name="Worley K."/>
            <person name="Gibbs R."/>
            <person name="Wilson R.K."/>
        </authorList>
    </citation>
    <scope>NUCLEOTIDE SEQUENCE [LARGE SCALE GENOMIC DNA]</scope>
</reference>
<dbReference type="PANTHER" id="PTHR12138">
    <property type="entry name" value="PRIMATE-EXPANDED PROTEIN FAMILY"/>
    <property type="match status" value="1"/>
</dbReference>
<dbReference type="PANTHER" id="PTHR12138:SF162">
    <property type="entry name" value="CHROMOSOME UNDETERMINED SCAFFOLD_275, WHOLE GENOME SHOTGUN SEQUENCE"/>
    <property type="match status" value="1"/>
</dbReference>
<evidence type="ECO:0000313" key="2">
    <source>
        <dbReference type="Proteomes" id="UP000008225"/>
    </source>
</evidence>
<evidence type="ECO:0000313" key="1">
    <source>
        <dbReference type="Ensembl" id="ENSCJAP00000080963.1"/>
    </source>
</evidence>
<dbReference type="GeneTree" id="ENSGT01120000271815"/>
<protein>
    <submittedName>
        <fullName evidence="1">Uncharacterized protein</fullName>
    </submittedName>
</protein>
<keyword evidence="2" id="KW-1185">Reference proteome</keyword>
<dbReference type="Proteomes" id="UP000008225">
    <property type="component" value="Chromosome 4"/>
</dbReference>
<organism evidence="1 2">
    <name type="scientific">Callithrix jacchus</name>
    <name type="common">White-tufted-ear marmoset</name>
    <name type="synonym">Simia Jacchus</name>
    <dbReference type="NCBI Taxonomy" id="9483"/>
    <lineage>
        <taxon>Eukaryota</taxon>
        <taxon>Metazoa</taxon>
        <taxon>Chordata</taxon>
        <taxon>Craniata</taxon>
        <taxon>Vertebrata</taxon>
        <taxon>Euteleostomi</taxon>
        <taxon>Mammalia</taxon>
        <taxon>Eutheria</taxon>
        <taxon>Euarchontoglires</taxon>
        <taxon>Primates</taxon>
        <taxon>Haplorrhini</taxon>
        <taxon>Platyrrhini</taxon>
        <taxon>Cebidae</taxon>
        <taxon>Callitrichinae</taxon>
        <taxon>Callithrix</taxon>
        <taxon>Callithrix</taxon>
    </lineage>
</organism>
<sequence length="194" mass="21185">DIFQRQPPGKKVALWGPRLHPHPLPGPCCPPNRAGTSRWSPAQVRLPRPRRLPRARLLSAAAAGCASATGASPVKRRDALWRSRLRAPRYPCTFAPTRPTLGCVAGLLLQDGSRYICQRGHLGITLALSLQCNSLFFSFETESALSPRLECNGTISAHCNLYLPGSSDSPASASQVAGITGVHHHTWLIFLYFW</sequence>